<dbReference type="GO" id="GO:0019867">
    <property type="term" value="C:outer membrane"/>
    <property type="evidence" value="ECO:0007669"/>
    <property type="project" value="InterPro"/>
</dbReference>
<dbReference type="InterPro" id="IPR039910">
    <property type="entry name" value="D15-like"/>
</dbReference>
<evidence type="ECO:0000313" key="6">
    <source>
        <dbReference type="Proteomes" id="UP000249557"/>
    </source>
</evidence>
<dbReference type="Gene3D" id="2.40.160.50">
    <property type="entry name" value="membrane protein fhac: a member of the omp85/tpsb transporter family"/>
    <property type="match status" value="1"/>
</dbReference>
<dbReference type="EMBL" id="QFNK01000003">
    <property type="protein sequence ID" value="PZO88966.1"/>
    <property type="molecule type" value="Genomic_DNA"/>
</dbReference>
<keyword evidence="2" id="KW-0472">Membrane</keyword>
<comment type="caution">
    <text evidence="5">The sequence shown here is derived from an EMBL/GenBank/DDBJ whole genome shotgun (WGS) entry which is preliminary data.</text>
</comment>
<comment type="subcellular location">
    <subcellularLocation>
        <location evidence="1">Membrane</location>
    </subcellularLocation>
</comment>
<feature type="domain" description="Bacterial surface antigen (D15)" evidence="3">
    <location>
        <begin position="308"/>
        <end position="599"/>
    </location>
</feature>
<evidence type="ECO:0000259" key="4">
    <source>
        <dbReference type="Pfam" id="PF07244"/>
    </source>
</evidence>
<protein>
    <submittedName>
        <fullName evidence="5">Outer membrane protein assembly factor</fullName>
    </submittedName>
</protein>
<accession>A0A2W5A6E3</accession>
<dbReference type="PROSITE" id="PS51257">
    <property type="entry name" value="PROKAR_LIPOPROTEIN"/>
    <property type="match status" value="1"/>
</dbReference>
<dbReference type="AlphaFoldDB" id="A0A2W5A6E3"/>
<evidence type="ECO:0000256" key="1">
    <source>
        <dbReference type="ARBA" id="ARBA00004370"/>
    </source>
</evidence>
<evidence type="ECO:0000259" key="3">
    <source>
        <dbReference type="Pfam" id="PF01103"/>
    </source>
</evidence>
<dbReference type="InterPro" id="IPR010827">
    <property type="entry name" value="BamA/TamA_POTRA"/>
</dbReference>
<gene>
    <name evidence="5" type="ORF">DI626_00460</name>
</gene>
<dbReference type="Gene3D" id="3.10.20.310">
    <property type="entry name" value="membrane protein fhac"/>
    <property type="match status" value="1"/>
</dbReference>
<name>A0A2W5A6E3_9BACT</name>
<evidence type="ECO:0000256" key="2">
    <source>
        <dbReference type="ARBA" id="ARBA00023136"/>
    </source>
</evidence>
<reference evidence="5 6" key="1">
    <citation type="submission" date="2017-08" db="EMBL/GenBank/DDBJ databases">
        <title>Infants hospitalized years apart are colonized by the same room-sourced microbial strains.</title>
        <authorList>
            <person name="Brooks B."/>
            <person name="Olm M.R."/>
            <person name="Firek B.A."/>
            <person name="Baker R."/>
            <person name="Thomas B.C."/>
            <person name="Morowitz M.J."/>
            <person name="Banfield J.F."/>
        </authorList>
    </citation>
    <scope>NUCLEOTIDE SEQUENCE [LARGE SCALE GENOMIC DNA]</scope>
    <source>
        <strain evidence="5">S2_018_000_R2_104</strain>
    </source>
</reference>
<feature type="domain" description="POTRA" evidence="4">
    <location>
        <begin position="208"/>
        <end position="281"/>
    </location>
</feature>
<dbReference type="Proteomes" id="UP000249557">
    <property type="component" value="Unassembled WGS sequence"/>
</dbReference>
<organism evidence="5 6">
    <name type="scientific">Micavibrio aeruginosavorus</name>
    <dbReference type="NCBI Taxonomy" id="349221"/>
    <lineage>
        <taxon>Bacteria</taxon>
        <taxon>Pseudomonadati</taxon>
        <taxon>Bdellovibrionota</taxon>
        <taxon>Bdellovibrionia</taxon>
        <taxon>Bdellovibrionales</taxon>
        <taxon>Pseudobdellovibrionaceae</taxon>
        <taxon>Micavibrio</taxon>
    </lineage>
</organism>
<dbReference type="InterPro" id="IPR000184">
    <property type="entry name" value="Bac_surfAg_D15"/>
</dbReference>
<dbReference type="PANTHER" id="PTHR12815">
    <property type="entry name" value="SORTING AND ASSEMBLY MACHINERY SAMM50 PROTEIN FAMILY MEMBER"/>
    <property type="match status" value="1"/>
</dbReference>
<dbReference type="Pfam" id="PF07244">
    <property type="entry name" value="POTRA"/>
    <property type="match status" value="1"/>
</dbReference>
<dbReference type="Pfam" id="PF01103">
    <property type="entry name" value="Omp85"/>
    <property type="match status" value="1"/>
</dbReference>
<sequence length="599" mass="65548">MGLLKSGSLSFRCAVILLGSVSLGACSLIDRLTGVVETDYRMTAQGGGTEKDAEYLSGLIKERVAARTENLADEDEEKAKQEEYLEQTVRADLLKGLYSKGYYDARVQYDDGAKPFSGEYRITYGPQYTISSLDVLPPTYANMLDRSIAGQGDVLDAEKVLSMQAELHDSVQKDRCYYNLDVRNEVYLNRNAHIGDVDLRVDAGREGKFGPVKFEGNDSLKDSYLRRLVTWREGDCFRREKLEDFKTKLLQSGLFAKADAVLLAEPEADGSVPVVMDLRERAHRSIGAGLTYYSDEGPGGVLTWEHRNLLGAAEKLSVEFALSSLKQSLDADFVKPYFLRNDQSLSLTASMRRQDTDAFQELGINTGVGISRNFTSNFSGRTGVELGITRIEDNTDNSKKTFGLVSFPQSLTYDTRDDALDPHKGVNVSGVFEPFLDAFGEANPFTKTQLTGSTYLQLGTSVVLASKAGFGSLWGADIENVPATERFYAGGGGSVRGFGYQEVGPQKDGDPTGGASIVNFSLELRSRFGEKFGGVVFADGASVSEEPSPSFDNIAIGAGVGLRYYTGFGPIRFDIATPLTQKDNLDQNYQFYISIGQAF</sequence>
<proteinExistence type="predicted"/>
<dbReference type="PANTHER" id="PTHR12815:SF42">
    <property type="entry name" value="BACTERIAL SURFACE ANTIGEN (D15) DOMAIN-CONTAINING PROTEIN"/>
    <property type="match status" value="1"/>
</dbReference>
<evidence type="ECO:0000313" key="5">
    <source>
        <dbReference type="EMBL" id="PZO88966.1"/>
    </source>
</evidence>